<keyword evidence="6" id="KW-1185">Reference proteome</keyword>
<dbReference type="OrthoDB" id="4062651at2759"/>
<dbReference type="SUPFAM" id="SSF56112">
    <property type="entry name" value="Protein kinase-like (PK-like)"/>
    <property type="match status" value="1"/>
</dbReference>
<dbReference type="STRING" id="1392247.A0A3N4L1R7"/>
<dbReference type="Proteomes" id="UP000277580">
    <property type="component" value="Unassembled WGS sequence"/>
</dbReference>
<evidence type="ECO:0000259" key="4">
    <source>
        <dbReference type="PROSITE" id="PS50011"/>
    </source>
</evidence>
<keyword evidence="1" id="KW-0723">Serine/threonine-protein kinase</keyword>
<dbReference type="PANTHER" id="PTHR24055">
    <property type="entry name" value="MITOGEN-ACTIVATED PROTEIN KINASE"/>
    <property type="match status" value="1"/>
</dbReference>
<dbReference type="InterPro" id="IPR050117">
    <property type="entry name" value="MAPK"/>
</dbReference>
<organism evidence="5 6">
    <name type="scientific">Morchella conica CCBAS932</name>
    <dbReference type="NCBI Taxonomy" id="1392247"/>
    <lineage>
        <taxon>Eukaryota</taxon>
        <taxon>Fungi</taxon>
        <taxon>Dikarya</taxon>
        <taxon>Ascomycota</taxon>
        <taxon>Pezizomycotina</taxon>
        <taxon>Pezizomycetes</taxon>
        <taxon>Pezizales</taxon>
        <taxon>Morchellaceae</taxon>
        <taxon>Morchella</taxon>
    </lineage>
</organism>
<evidence type="ECO:0000256" key="3">
    <source>
        <dbReference type="ARBA" id="ARBA00022840"/>
    </source>
</evidence>
<keyword evidence="5" id="KW-0808">Transferase</keyword>
<dbReference type="EMBL" id="ML119132">
    <property type="protein sequence ID" value="RPB11915.1"/>
    <property type="molecule type" value="Genomic_DNA"/>
</dbReference>
<name>A0A3N4L1R7_9PEZI</name>
<evidence type="ECO:0000313" key="6">
    <source>
        <dbReference type="Proteomes" id="UP000277580"/>
    </source>
</evidence>
<evidence type="ECO:0000256" key="1">
    <source>
        <dbReference type="ARBA" id="ARBA00022527"/>
    </source>
</evidence>
<dbReference type="Gene3D" id="1.10.510.10">
    <property type="entry name" value="Transferase(Phosphotransferase) domain 1"/>
    <property type="match status" value="1"/>
</dbReference>
<feature type="domain" description="Protein kinase" evidence="4">
    <location>
        <begin position="158"/>
        <end position="474"/>
    </location>
</feature>
<dbReference type="GO" id="GO:0005524">
    <property type="term" value="F:ATP binding"/>
    <property type="evidence" value="ECO:0007669"/>
    <property type="project" value="UniProtKB-KW"/>
</dbReference>
<keyword evidence="5" id="KW-0418">Kinase</keyword>
<dbReference type="InParanoid" id="A0A3N4L1R7"/>
<keyword evidence="2" id="KW-0547">Nucleotide-binding</keyword>
<evidence type="ECO:0000256" key="2">
    <source>
        <dbReference type="ARBA" id="ARBA00022741"/>
    </source>
</evidence>
<protein>
    <submittedName>
        <fullName evidence="5">Kinase-like protein</fullName>
    </submittedName>
</protein>
<dbReference type="AlphaFoldDB" id="A0A3N4L1R7"/>
<accession>A0A3N4L1R7</accession>
<dbReference type="InterPro" id="IPR011009">
    <property type="entry name" value="Kinase-like_dom_sf"/>
</dbReference>
<dbReference type="PROSITE" id="PS50011">
    <property type="entry name" value="PROTEIN_KINASE_DOM"/>
    <property type="match status" value="1"/>
</dbReference>
<proteinExistence type="predicted"/>
<dbReference type="GO" id="GO:0004674">
    <property type="term" value="F:protein serine/threonine kinase activity"/>
    <property type="evidence" value="ECO:0007669"/>
    <property type="project" value="UniProtKB-KW"/>
</dbReference>
<reference evidence="5 6" key="1">
    <citation type="journal article" date="2018" name="Nat. Ecol. Evol.">
        <title>Pezizomycetes genomes reveal the molecular basis of ectomycorrhizal truffle lifestyle.</title>
        <authorList>
            <person name="Murat C."/>
            <person name="Payen T."/>
            <person name="Noel B."/>
            <person name="Kuo A."/>
            <person name="Morin E."/>
            <person name="Chen J."/>
            <person name="Kohler A."/>
            <person name="Krizsan K."/>
            <person name="Balestrini R."/>
            <person name="Da Silva C."/>
            <person name="Montanini B."/>
            <person name="Hainaut M."/>
            <person name="Levati E."/>
            <person name="Barry K.W."/>
            <person name="Belfiori B."/>
            <person name="Cichocki N."/>
            <person name="Clum A."/>
            <person name="Dockter R.B."/>
            <person name="Fauchery L."/>
            <person name="Guy J."/>
            <person name="Iotti M."/>
            <person name="Le Tacon F."/>
            <person name="Lindquist E.A."/>
            <person name="Lipzen A."/>
            <person name="Malagnac F."/>
            <person name="Mello A."/>
            <person name="Molinier V."/>
            <person name="Miyauchi S."/>
            <person name="Poulain J."/>
            <person name="Riccioni C."/>
            <person name="Rubini A."/>
            <person name="Sitrit Y."/>
            <person name="Splivallo R."/>
            <person name="Traeger S."/>
            <person name="Wang M."/>
            <person name="Zifcakova L."/>
            <person name="Wipf D."/>
            <person name="Zambonelli A."/>
            <person name="Paolocci F."/>
            <person name="Nowrousian M."/>
            <person name="Ottonello S."/>
            <person name="Baldrian P."/>
            <person name="Spatafora J.W."/>
            <person name="Henrissat B."/>
            <person name="Nagy L.G."/>
            <person name="Aury J.M."/>
            <person name="Wincker P."/>
            <person name="Grigoriev I.V."/>
            <person name="Bonfante P."/>
            <person name="Martin F.M."/>
        </authorList>
    </citation>
    <scope>NUCLEOTIDE SEQUENCE [LARGE SCALE GENOMIC DNA]</scope>
    <source>
        <strain evidence="5 6">CCBAS932</strain>
    </source>
</reference>
<dbReference type="InterPro" id="IPR000719">
    <property type="entry name" value="Prot_kinase_dom"/>
</dbReference>
<dbReference type="Pfam" id="PF00069">
    <property type="entry name" value="Pkinase"/>
    <property type="match status" value="1"/>
</dbReference>
<evidence type="ECO:0000313" key="5">
    <source>
        <dbReference type="EMBL" id="RPB11915.1"/>
    </source>
</evidence>
<sequence>MNTSATKKQCRENSFWNIQALEQNAISQRGFFDPASIARFLTREKIHKILVDCNISLPVTDVHSLVNYILTPNKPYLTFFAILLHMRCVESVCIFSLYRQRLDRLPLSLDALDEAGVFGGMRRPDVLRRHFLEVQHKFIPHVFSSTRPVEIIDTETVVPFLSQVPLGNSGVFRTEVSSSAHENLKPQPNKDGRTFLIRRIYPNQPEEKEESNIEELGKLKRLRELQNPNITPFFCAYIQGTEWNIMFNSVEDMNLEQLLNWDNKAPFGNFKHNFAFYSALHGLSSALKDAHGLVLTREDGYSHKYLRGDIRPANIFVNKDTFLLADFGFSTEVVGKGNSVCETYLISEDRGTDYQAPECNQAVPVTQSIDIWAFGCIFAEIATYIERGKEGVAEFRSKRFNETTSSGKKCQNQFFWLDDKKKMLKKSVLLHFEALSKAPRDKQTPEILELAKAMLQIDVKSRISAASFCERMFFLSVKSLFNAVLGKFRQPGAEKRTIETWGDVLGLTKPWSLASGARINALGMPCRQKLLQIFQGLHDKGKLPTREELIAICGFLTAGERARVPISAK</sequence>
<keyword evidence="3" id="KW-0067">ATP-binding</keyword>
<gene>
    <name evidence="5" type="ORF">P167DRAFT_574836</name>
</gene>
<dbReference type="SMART" id="SM00220">
    <property type="entry name" value="S_TKc"/>
    <property type="match status" value="1"/>
</dbReference>